<evidence type="ECO:0000313" key="1">
    <source>
        <dbReference type="EMBL" id="BAH53684.1"/>
    </source>
</evidence>
<reference evidence="1 2" key="1">
    <citation type="submission" date="2009-03" db="EMBL/GenBank/DDBJ databases">
        <title>Comparison of the complete genome sequences of Rhodococcus erythropolis PR4 and Rhodococcus opacus B4.</title>
        <authorList>
            <person name="Takarada H."/>
            <person name="Sekine M."/>
            <person name="Hosoyama A."/>
            <person name="Yamada R."/>
            <person name="Fujisawa T."/>
            <person name="Omata S."/>
            <person name="Shimizu A."/>
            <person name="Tsukatani N."/>
            <person name="Tanikawa S."/>
            <person name="Fujita N."/>
            <person name="Harayama S."/>
        </authorList>
    </citation>
    <scope>NUCLEOTIDE SEQUENCE [LARGE SCALE GENOMIC DNA]</scope>
    <source>
        <strain evidence="1 2">B4</strain>
    </source>
</reference>
<dbReference type="KEGG" id="rop:ROP_54370"/>
<dbReference type="EMBL" id="AP011115">
    <property type="protein sequence ID" value="BAH53684.1"/>
    <property type="molecule type" value="Genomic_DNA"/>
</dbReference>
<sequence length="175" mass="19210">MCTDILLDMTEIAHATGNPTTVDAKSAGADYPKLTTTDDWSAHPDVSLQQMSEFANRARAGVGVVLFLSGTIMSGVVSSAEEFYEWANERQREFRPGTSDETMKAAELYSDLFFGKMAADHKGRRESDVETNYELTRHIHLKEAKVIIPGGTPMPVGFTRVLLAHVSAWTLGNIS</sequence>
<dbReference type="HOGENOM" id="CLU_1585238_0_0_11"/>
<dbReference type="AlphaFoldDB" id="C1AWB1"/>
<protein>
    <submittedName>
        <fullName evidence="1">Uncharacterized protein</fullName>
    </submittedName>
</protein>
<proteinExistence type="predicted"/>
<dbReference type="STRING" id="632772.ROP_54370"/>
<name>C1AWB1_RHOOB</name>
<organism evidence="1 2">
    <name type="scientific">Rhodococcus opacus (strain B4)</name>
    <dbReference type="NCBI Taxonomy" id="632772"/>
    <lineage>
        <taxon>Bacteria</taxon>
        <taxon>Bacillati</taxon>
        <taxon>Actinomycetota</taxon>
        <taxon>Actinomycetes</taxon>
        <taxon>Mycobacteriales</taxon>
        <taxon>Nocardiaceae</taxon>
        <taxon>Rhodococcus</taxon>
    </lineage>
</organism>
<accession>C1AWB1</accession>
<dbReference type="Proteomes" id="UP000002212">
    <property type="component" value="Chromosome"/>
</dbReference>
<dbReference type="PATRIC" id="fig|632772.20.peg.5676"/>
<gene>
    <name evidence="1" type="ordered locus">ROP_54370</name>
</gene>
<evidence type="ECO:0000313" key="2">
    <source>
        <dbReference type="Proteomes" id="UP000002212"/>
    </source>
</evidence>